<dbReference type="Pfam" id="PF07550">
    <property type="entry name" value="Shr-like_HID"/>
    <property type="match status" value="1"/>
</dbReference>
<gene>
    <name evidence="3" type="ORF">EUAN_04310</name>
</gene>
<reference evidence="3 4" key="1">
    <citation type="submission" date="2016-09" db="EMBL/GenBank/DDBJ databases">
        <title>Genome sequence of Eubacterium angustum.</title>
        <authorList>
            <person name="Poehlein A."/>
            <person name="Daniel R."/>
        </authorList>
    </citation>
    <scope>NUCLEOTIDE SEQUENCE [LARGE SCALE GENOMIC DNA]</scope>
    <source>
        <strain evidence="3 4">DSM 1989</strain>
    </source>
</reference>
<dbReference type="InterPro" id="IPR011432">
    <property type="entry name" value="Shr-like_HID"/>
</dbReference>
<keyword evidence="1" id="KW-0472">Membrane</keyword>
<dbReference type="AlphaFoldDB" id="A0A1S1VBI3"/>
<dbReference type="STRING" id="39480.EUAN_04310"/>
<sequence>MGKRILFKKIKVLNYLLSIFMASSMIFPSFSYAISGTINFTGIDEYETGPVITDGQAGDVAASDIPGIDIDIFGSNDKINPIGKFIYLDFQNVITPSDVPTYTYNYIVIKSRDGSNFSFNSAYINNCNMMEDAVYVEGIRDGYPQGTVNLTLDDGGMPSQFDRLNGLTESIFQNVDQVIISSNTPGATDVTAGIGAIQIADPVMSTVALTADTTSNSVDNDLEITFAPDATFESEITGVSYNGNALTASQYTVSSGKVTLKPSVSGNTYLRTPGTANVVISASGYGNSTVSQTIQAGTVETLEVTTQPVPGALSGGAFATQPVVKLKDQYGNYCTTGVSSTANVVATAKSGTGSWSIGGTTTKSAVAGTATFSNLTCTLTTSGNGKVTFTSGIKTIDSSVFTIPQNSAKVLTADNIKQRGQ</sequence>
<keyword evidence="1" id="KW-1133">Transmembrane helix</keyword>
<evidence type="ECO:0000259" key="2">
    <source>
        <dbReference type="Pfam" id="PF07550"/>
    </source>
</evidence>
<accession>A0A1S1VBI3</accession>
<dbReference type="EMBL" id="MKIE01000001">
    <property type="protein sequence ID" value="OHW63567.1"/>
    <property type="molecule type" value="Genomic_DNA"/>
</dbReference>
<protein>
    <recommendedName>
        <fullName evidence="2">Heme-binding protein Shr-like Hb-interacting domain-containing protein</fullName>
    </recommendedName>
</protein>
<evidence type="ECO:0000313" key="4">
    <source>
        <dbReference type="Proteomes" id="UP000180254"/>
    </source>
</evidence>
<evidence type="ECO:0000256" key="1">
    <source>
        <dbReference type="SAM" id="Phobius"/>
    </source>
</evidence>
<name>A0A1S1VBI3_9FIRM</name>
<dbReference type="Proteomes" id="UP000180254">
    <property type="component" value="Unassembled WGS sequence"/>
</dbReference>
<proteinExistence type="predicted"/>
<keyword evidence="1" id="KW-0812">Transmembrane</keyword>
<feature type="transmembrane region" description="Helical" evidence="1">
    <location>
        <begin position="12"/>
        <end position="34"/>
    </location>
</feature>
<keyword evidence="4" id="KW-1185">Reference proteome</keyword>
<organism evidence="3 4">
    <name type="scientific">Andreesenia angusta</name>
    <dbReference type="NCBI Taxonomy" id="39480"/>
    <lineage>
        <taxon>Bacteria</taxon>
        <taxon>Bacillati</taxon>
        <taxon>Bacillota</taxon>
        <taxon>Tissierellia</taxon>
        <taxon>Tissierellales</taxon>
        <taxon>Gottschalkiaceae</taxon>
        <taxon>Andreesenia</taxon>
    </lineage>
</organism>
<evidence type="ECO:0000313" key="3">
    <source>
        <dbReference type="EMBL" id="OHW63567.1"/>
    </source>
</evidence>
<comment type="caution">
    <text evidence="3">The sequence shown here is derived from an EMBL/GenBank/DDBJ whole genome shotgun (WGS) entry which is preliminary data.</text>
</comment>
<feature type="domain" description="Heme-binding protein Shr-like Hb-interacting" evidence="2">
    <location>
        <begin position="209"/>
        <end position="294"/>
    </location>
</feature>
<dbReference type="RefSeq" id="WP_071061140.1">
    <property type="nucleotide sequence ID" value="NZ_MKIE01000001.1"/>
</dbReference>
<dbReference type="OrthoDB" id="9757737at2"/>